<evidence type="ECO:0000313" key="12">
    <source>
        <dbReference type="Proteomes" id="UP000659223"/>
    </source>
</evidence>
<sequence>MTTPSCPQSSPAEPPCASRRTVLRGAALAGVAGLGAAACDGKTGPKASATPTAPVDLGAADGVPVGQAKLFREERLIVTQTAPGEYKAFSAVCTHAGCVADKVENGKVRCPCHGSEFDANTGKVLQGPAADPLPSVPVRAAAGKLIAGPEA</sequence>
<evidence type="ECO:0000256" key="3">
    <source>
        <dbReference type="ARBA" id="ARBA00022714"/>
    </source>
</evidence>
<dbReference type="PANTHER" id="PTHR10134">
    <property type="entry name" value="CYTOCHROME B-C1 COMPLEX SUBUNIT RIESKE, MITOCHONDRIAL"/>
    <property type="match status" value="1"/>
</dbReference>
<evidence type="ECO:0000256" key="9">
    <source>
        <dbReference type="ARBA" id="ARBA00034078"/>
    </source>
</evidence>
<evidence type="ECO:0000256" key="2">
    <source>
        <dbReference type="ARBA" id="ARBA00015816"/>
    </source>
</evidence>
<dbReference type="Pfam" id="PF00355">
    <property type="entry name" value="Rieske"/>
    <property type="match status" value="1"/>
</dbReference>
<dbReference type="InterPro" id="IPR006311">
    <property type="entry name" value="TAT_signal"/>
</dbReference>
<accession>A0ABQ2YVY2</accession>
<evidence type="ECO:0000259" key="10">
    <source>
        <dbReference type="PROSITE" id="PS51296"/>
    </source>
</evidence>
<name>A0ABQ2YVY2_9ACTN</name>
<dbReference type="InterPro" id="IPR005805">
    <property type="entry name" value="Rieske_Fe-S_prot_C"/>
</dbReference>
<dbReference type="PROSITE" id="PS51296">
    <property type="entry name" value="RIESKE"/>
    <property type="match status" value="1"/>
</dbReference>
<keyword evidence="3" id="KW-0001">2Fe-2S</keyword>
<reference evidence="12" key="1">
    <citation type="journal article" date="2019" name="Int. J. Syst. Evol. Microbiol.">
        <title>The Global Catalogue of Microorganisms (GCM) 10K type strain sequencing project: providing services to taxonomists for standard genome sequencing and annotation.</title>
        <authorList>
            <consortium name="The Broad Institute Genomics Platform"/>
            <consortium name="The Broad Institute Genome Sequencing Center for Infectious Disease"/>
            <person name="Wu L."/>
            <person name="Ma J."/>
        </authorList>
    </citation>
    <scope>NUCLEOTIDE SEQUENCE [LARGE SCALE GENOMIC DNA]</scope>
    <source>
        <strain evidence="12">JCM 4586</strain>
    </source>
</reference>
<evidence type="ECO:0000256" key="4">
    <source>
        <dbReference type="ARBA" id="ARBA00022723"/>
    </source>
</evidence>
<dbReference type="InterPro" id="IPR017941">
    <property type="entry name" value="Rieske_2Fe-2S"/>
</dbReference>
<evidence type="ECO:0000256" key="1">
    <source>
        <dbReference type="ARBA" id="ARBA00002494"/>
    </source>
</evidence>
<dbReference type="PROSITE" id="PS51318">
    <property type="entry name" value="TAT"/>
    <property type="match status" value="1"/>
</dbReference>
<evidence type="ECO:0000256" key="6">
    <source>
        <dbReference type="ARBA" id="ARBA00023014"/>
    </source>
</evidence>
<dbReference type="SUPFAM" id="SSF50022">
    <property type="entry name" value="ISP domain"/>
    <property type="match status" value="1"/>
</dbReference>
<keyword evidence="6" id="KW-0411">Iron-sulfur</keyword>
<dbReference type="InterPro" id="IPR014349">
    <property type="entry name" value="Rieske_Fe-S_prot"/>
</dbReference>
<keyword evidence="7" id="KW-1015">Disulfide bond</keyword>
<dbReference type="Gene3D" id="2.102.10.10">
    <property type="entry name" value="Rieske [2Fe-2S] iron-sulphur domain"/>
    <property type="match status" value="1"/>
</dbReference>
<evidence type="ECO:0000256" key="5">
    <source>
        <dbReference type="ARBA" id="ARBA00023004"/>
    </source>
</evidence>
<keyword evidence="4" id="KW-0479">Metal-binding</keyword>
<dbReference type="Proteomes" id="UP000659223">
    <property type="component" value="Unassembled WGS sequence"/>
</dbReference>
<dbReference type="CDD" id="cd03467">
    <property type="entry name" value="Rieske"/>
    <property type="match status" value="1"/>
</dbReference>
<evidence type="ECO:0000256" key="8">
    <source>
        <dbReference type="ARBA" id="ARBA00029586"/>
    </source>
</evidence>
<evidence type="ECO:0000313" key="11">
    <source>
        <dbReference type="EMBL" id="GGX94958.1"/>
    </source>
</evidence>
<dbReference type="InterPro" id="IPR036922">
    <property type="entry name" value="Rieske_2Fe-2S_sf"/>
</dbReference>
<keyword evidence="5" id="KW-0408">Iron</keyword>
<dbReference type="PRINTS" id="PR00162">
    <property type="entry name" value="RIESKE"/>
</dbReference>
<organism evidence="11 12">
    <name type="scientific">Streptomyces hiroshimensis</name>
    <dbReference type="NCBI Taxonomy" id="66424"/>
    <lineage>
        <taxon>Bacteria</taxon>
        <taxon>Bacillati</taxon>
        <taxon>Actinomycetota</taxon>
        <taxon>Actinomycetes</taxon>
        <taxon>Kitasatosporales</taxon>
        <taxon>Streptomycetaceae</taxon>
        <taxon>Streptomyces</taxon>
    </lineage>
</organism>
<feature type="domain" description="Rieske" evidence="10">
    <location>
        <begin position="62"/>
        <end position="147"/>
    </location>
</feature>
<proteinExistence type="predicted"/>
<dbReference type="RefSeq" id="WP_190023628.1">
    <property type="nucleotide sequence ID" value="NZ_BMUT01000010.1"/>
</dbReference>
<dbReference type="EMBL" id="BMUT01000010">
    <property type="protein sequence ID" value="GGX94958.1"/>
    <property type="molecule type" value="Genomic_DNA"/>
</dbReference>
<comment type="function">
    <text evidence="1">Iron-sulfur subunit of the cytochrome bc1 complex, an essential component of the respiratory electron transport chain required for ATP synthesis. The bc1 complex catalyzes the oxidation of menaquinol and the reduction of cytochrome c in the respiratory chain. The bc1 complex operates through a Q-cycle mechanism that couples electron transfer to generation of the proton gradient that drives ATP synthesis.</text>
</comment>
<keyword evidence="12" id="KW-1185">Reference proteome</keyword>
<gene>
    <name evidence="11" type="ORF">GCM10010324_46170</name>
</gene>
<evidence type="ECO:0000256" key="7">
    <source>
        <dbReference type="ARBA" id="ARBA00023157"/>
    </source>
</evidence>
<comment type="cofactor">
    <cofactor evidence="9">
        <name>[2Fe-2S] cluster</name>
        <dbReference type="ChEBI" id="CHEBI:190135"/>
    </cofactor>
</comment>
<protein>
    <recommendedName>
        <fullName evidence="2">Cytochrome bc1 complex Rieske iron-sulfur subunit</fullName>
    </recommendedName>
    <alternativeName>
        <fullName evidence="8">Cytochrome bc1 reductase complex subunit QcrA</fullName>
    </alternativeName>
</protein>
<comment type="caution">
    <text evidence="11">The sequence shown here is derived from an EMBL/GenBank/DDBJ whole genome shotgun (WGS) entry which is preliminary data.</text>
</comment>